<evidence type="ECO:0000313" key="2">
    <source>
        <dbReference type="Proteomes" id="UP000030645"/>
    </source>
</evidence>
<dbReference type="AlphaFoldDB" id="W9QU84"/>
<dbReference type="Proteomes" id="UP000030645">
    <property type="component" value="Unassembled WGS sequence"/>
</dbReference>
<name>W9QU84_9ROSA</name>
<evidence type="ECO:0000313" key="1">
    <source>
        <dbReference type="EMBL" id="EXB54300.1"/>
    </source>
</evidence>
<reference evidence="2" key="1">
    <citation type="submission" date="2013-01" db="EMBL/GenBank/DDBJ databases">
        <title>Draft Genome Sequence of a Mulberry Tree, Morus notabilis C.K. Schneid.</title>
        <authorList>
            <person name="He N."/>
            <person name="Zhao S."/>
        </authorList>
    </citation>
    <scope>NUCLEOTIDE SEQUENCE</scope>
</reference>
<sequence>MNCGIEASIPRSSLGYYSFSSSPHPSDSPTKKSPLLISTIGDSTMTGKAKPKKHTAEEIAAKIDGGFFLLFGEVSREKKWVLCCFSSLV</sequence>
<proteinExistence type="predicted"/>
<accession>W9QU84</accession>
<keyword evidence="2" id="KW-1185">Reference proteome</keyword>
<organism evidence="1 2">
    <name type="scientific">Morus notabilis</name>
    <dbReference type="NCBI Taxonomy" id="981085"/>
    <lineage>
        <taxon>Eukaryota</taxon>
        <taxon>Viridiplantae</taxon>
        <taxon>Streptophyta</taxon>
        <taxon>Embryophyta</taxon>
        <taxon>Tracheophyta</taxon>
        <taxon>Spermatophyta</taxon>
        <taxon>Magnoliopsida</taxon>
        <taxon>eudicotyledons</taxon>
        <taxon>Gunneridae</taxon>
        <taxon>Pentapetalae</taxon>
        <taxon>rosids</taxon>
        <taxon>fabids</taxon>
        <taxon>Rosales</taxon>
        <taxon>Moraceae</taxon>
        <taxon>Moreae</taxon>
        <taxon>Morus</taxon>
    </lineage>
</organism>
<protein>
    <submittedName>
        <fullName evidence="1">Uncharacterized protein</fullName>
    </submittedName>
</protein>
<gene>
    <name evidence="1" type="ORF">L484_003439</name>
</gene>
<dbReference type="EMBL" id="KE344169">
    <property type="protein sequence ID" value="EXB54300.1"/>
    <property type="molecule type" value="Genomic_DNA"/>
</dbReference>